<evidence type="ECO:0000313" key="2">
    <source>
        <dbReference type="Proteomes" id="UP000242381"/>
    </source>
</evidence>
<reference evidence="1 2" key="1">
    <citation type="journal article" date="2016" name="Proc. Natl. Acad. Sci. U.S.A.">
        <title>Lipid metabolic changes in an early divergent fungus govern the establishment of a mutualistic symbiosis with endobacteria.</title>
        <authorList>
            <person name="Lastovetsky O.A."/>
            <person name="Gaspar M.L."/>
            <person name="Mondo S.J."/>
            <person name="LaButti K.M."/>
            <person name="Sandor L."/>
            <person name="Grigoriev I.V."/>
            <person name="Henry S.A."/>
            <person name="Pawlowska T.E."/>
        </authorList>
    </citation>
    <scope>NUCLEOTIDE SEQUENCE [LARGE SCALE GENOMIC DNA]</scope>
    <source>
        <strain evidence="1 2">ATCC 11559</strain>
    </source>
</reference>
<dbReference type="EMBL" id="KV921381">
    <property type="protein sequence ID" value="ORE16581.1"/>
    <property type="molecule type" value="Genomic_DNA"/>
</dbReference>
<protein>
    <submittedName>
        <fullName evidence="1">Uncharacterized protein</fullName>
    </submittedName>
</protein>
<sequence length="138" mass="16194">MQKRLHSLSSSESSTSSIWNRVRRLFHLYSTEPSLSSSATTHSETSSSYWVNDYLSDRKARRLCCRRYRCHLGSREQDEQQTPAASFHLPPFSPTYARTDAFPYSNFYYRLPNGKWMIRYRSGTRDILGTDEIEGYMI</sequence>
<dbReference type="VEuPathDB" id="FungiDB:BCV72DRAFT_222890"/>
<evidence type="ECO:0000313" key="1">
    <source>
        <dbReference type="EMBL" id="ORE16581.1"/>
    </source>
</evidence>
<dbReference type="AlphaFoldDB" id="A0A0A1NP57"/>
<organism evidence="1 2">
    <name type="scientific">Rhizopus microsporus</name>
    <dbReference type="NCBI Taxonomy" id="58291"/>
    <lineage>
        <taxon>Eukaryota</taxon>
        <taxon>Fungi</taxon>
        <taxon>Fungi incertae sedis</taxon>
        <taxon>Mucoromycota</taxon>
        <taxon>Mucoromycotina</taxon>
        <taxon>Mucoromycetes</taxon>
        <taxon>Mucorales</taxon>
        <taxon>Mucorineae</taxon>
        <taxon>Rhizopodaceae</taxon>
        <taxon>Rhizopus</taxon>
    </lineage>
</organism>
<name>A0A0A1NP57_RHIZD</name>
<dbReference type="Proteomes" id="UP000242381">
    <property type="component" value="Unassembled WGS sequence"/>
</dbReference>
<gene>
    <name evidence="1" type="ORF">BCV71DRAFT_228019</name>
</gene>
<accession>A0A0A1NP57</accession>
<dbReference type="OMA" id="CRRYRCH"/>
<proteinExistence type="predicted"/>